<dbReference type="Pfam" id="PF04235">
    <property type="entry name" value="DUF418"/>
    <property type="match status" value="1"/>
</dbReference>
<feature type="transmembrane region" description="Helical" evidence="1">
    <location>
        <begin position="115"/>
        <end position="146"/>
    </location>
</feature>
<evidence type="ECO:0000259" key="3">
    <source>
        <dbReference type="Pfam" id="PF07786"/>
    </source>
</evidence>
<evidence type="ECO:0000313" key="4">
    <source>
        <dbReference type="EMBL" id="ANE47637.1"/>
    </source>
</evidence>
<feature type="domain" description="DUF418" evidence="2">
    <location>
        <begin position="186"/>
        <end position="326"/>
    </location>
</feature>
<feature type="transmembrane region" description="Helical" evidence="1">
    <location>
        <begin position="293"/>
        <end position="312"/>
    </location>
</feature>
<dbReference type="STRING" id="1178515.SY83_16605"/>
<feature type="transmembrane region" description="Helical" evidence="1">
    <location>
        <begin position="222"/>
        <end position="240"/>
    </location>
</feature>
<feature type="domain" description="Heparan-alpha-glucosaminide N-acetyltransferase catalytic" evidence="3">
    <location>
        <begin position="6"/>
        <end position="151"/>
    </location>
</feature>
<feature type="transmembrane region" description="Helical" evidence="1">
    <location>
        <begin position="260"/>
        <end position="281"/>
    </location>
</feature>
<dbReference type="EMBL" id="CP011388">
    <property type="protein sequence ID" value="ANE47637.1"/>
    <property type="molecule type" value="Genomic_DNA"/>
</dbReference>
<feature type="transmembrane region" description="Helical" evidence="1">
    <location>
        <begin position="12"/>
        <end position="33"/>
    </location>
</feature>
<dbReference type="PANTHER" id="PTHR30590:SF3">
    <property type="entry name" value="HYPOTHETICAL MEMBRANE SPANNING PROTEIN"/>
    <property type="match status" value="1"/>
</dbReference>
<organism evidence="4 5">
    <name type="scientific">Paenibacillus swuensis</name>
    <dbReference type="NCBI Taxonomy" id="1178515"/>
    <lineage>
        <taxon>Bacteria</taxon>
        <taxon>Bacillati</taxon>
        <taxon>Bacillota</taxon>
        <taxon>Bacilli</taxon>
        <taxon>Bacillales</taxon>
        <taxon>Paenibacillaceae</taxon>
        <taxon>Paenibacillus</taxon>
    </lineage>
</organism>
<evidence type="ECO:0008006" key="6">
    <source>
        <dbReference type="Google" id="ProtNLM"/>
    </source>
</evidence>
<dbReference type="PATRIC" id="fig|1178515.4.peg.3340"/>
<accession>A0A172TLE4</accession>
<sequence>MLSKPRLLGIDFARFVAILGMILVHAATDLVMLPQERALDAEVPWPKDPAWAYWIQVIFANRARPLFIMLAGVGISLLVSRKSIGGLVLVKRAAYLLVLGVLLLVAGWSDMVLCIYGIMFLFAVVLVRLPTVVLVILTCVLLASPLPYAEATEHDAKTIFSIFIVISQIGYFVIGMVIGRMNLNVKSAISKVAVIGAGLTLPGWIYLWWVNGSIQVIELKGIWDWIAANVSTVGWCFLVLSGCLSVGRSTGRISQWLAPFNVAGGMPLTIYVIHALLYTWLSHQYQFHFGQAMLISLAYIIFALIATNLWAAKGYKGPLEMLMRVVSGSSPSKPKQI</sequence>
<name>A0A172TLE4_9BACL</name>
<proteinExistence type="predicted"/>
<evidence type="ECO:0000259" key="2">
    <source>
        <dbReference type="Pfam" id="PF04235"/>
    </source>
</evidence>
<dbReference type="OrthoDB" id="9807744at2"/>
<dbReference type="AlphaFoldDB" id="A0A172TLE4"/>
<dbReference type="PANTHER" id="PTHR30590">
    <property type="entry name" value="INNER MEMBRANE PROTEIN"/>
    <property type="match status" value="1"/>
</dbReference>
<keyword evidence="1" id="KW-1133">Transmembrane helix</keyword>
<dbReference type="InterPro" id="IPR012429">
    <property type="entry name" value="HGSNAT_cat"/>
</dbReference>
<protein>
    <recommendedName>
        <fullName evidence="6">Heparan-alpha-glucosaminide N-acetyltransferase catalytic domain-containing protein</fullName>
    </recommendedName>
</protein>
<keyword evidence="1" id="KW-0812">Transmembrane</keyword>
<dbReference type="InterPro" id="IPR052529">
    <property type="entry name" value="Bact_Transport_Assoc"/>
</dbReference>
<feature type="transmembrane region" description="Helical" evidence="1">
    <location>
        <begin position="53"/>
        <end position="80"/>
    </location>
</feature>
<dbReference type="Pfam" id="PF07786">
    <property type="entry name" value="HGSNAT_cat"/>
    <property type="match status" value="1"/>
</dbReference>
<feature type="transmembrane region" description="Helical" evidence="1">
    <location>
        <begin position="190"/>
        <end position="210"/>
    </location>
</feature>
<dbReference type="KEGG" id="pswu:SY83_16605"/>
<gene>
    <name evidence="4" type="ORF">SY83_16605</name>
</gene>
<evidence type="ECO:0000313" key="5">
    <source>
        <dbReference type="Proteomes" id="UP000076927"/>
    </source>
</evidence>
<keyword evidence="1" id="KW-0472">Membrane</keyword>
<dbReference type="RefSeq" id="WP_068608530.1">
    <property type="nucleotide sequence ID" value="NZ_CP011388.1"/>
</dbReference>
<reference evidence="4 5" key="1">
    <citation type="submission" date="2015-01" db="EMBL/GenBank/DDBJ databases">
        <title>Paenibacillus swuensis/DY6/whole genome sequencing.</title>
        <authorList>
            <person name="Kim M.K."/>
            <person name="Srinivasan S."/>
            <person name="Lee J.-J."/>
        </authorList>
    </citation>
    <scope>NUCLEOTIDE SEQUENCE [LARGE SCALE GENOMIC DNA]</scope>
    <source>
        <strain evidence="4 5">DY6</strain>
    </source>
</reference>
<evidence type="ECO:0000256" key="1">
    <source>
        <dbReference type="SAM" id="Phobius"/>
    </source>
</evidence>
<feature type="transmembrane region" description="Helical" evidence="1">
    <location>
        <begin position="158"/>
        <end position="178"/>
    </location>
</feature>
<feature type="transmembrane region" description="Helical" evidence="1">
    <location>
        <begin position="92"/>
        <end position="109"/>
    </location>
</feature>
<keyword evidence="5" id="KW-1185">Reference proteome</keyword>
<dbReference type="Proteomes" id="UP000076927">
    <property type="component" value="Chromosome"/>
</dbReference>
<dbReference type="InterPro" id="IPR007349">
    <property type="entry name" value="DUF418"/>
</dbReference>